<keyword evidence="6 7" id="KW-0472">Membrane</keyword>
<name>A0ABM7WIS1_9ACTN</name>
<feature type="transmembrane region" description="Helical" evidence="7">
    <location>
        <begin position="40"/>
        <end position="69"/>
    </location>
</feature>
<dbReference type="Pfam" id="PF07690">
    <property type="entry name" value="MFS_1"/>
    <property type="match status" value="1"/>
</dbReference>
<accession>A0ABM7WIS1</accession>
<dbReference type="Gene3D" id="1.20.1250.20">
    <property type="entry name" value="MFS general substrate transporter like domains"/>
    <property type="match status" value="1"/>
</dbReference>
<dbReference type="Proteomes" id="UP001320544">
    <property type="component" value="Chromosome"/>
</dbReference>
<feature type="domain" description="Major facilitator superfamily (MFS) profile" evidence="8">
    <location>
        <begin position="1"/>
        <end position="400"/>
    </location>
</feature>
<dbReference type="InterPro" id="IPR036259">
    <property type="entry name" value="MFS_trans_sf"/>
</dbReference>
<organism evidence="9 10">
    <name type="scientific">Raoultibacter timonensis</name>
    <dbReference type="NCBI Taxonomy" id="1907662"/>
    <lineage>
        <taxon>Bacteria</taxon>
        <taxon>Bacillati</taxon>
        <taxon>Actinomycetota</taxon>
        <taxon>Coriobacteriia</taxon>
        <taxon>Eggerthellales</taxon>
        <taxon>Eggerthellaceae</taxon>
        <taxon>Raoultibacter</taxon>
    </lineage>
</organism>
<evidence type="ECO:0000256" key="2">
    <source>
        <dbReference type="ARBA" id="ARBA00022448"/>
    </source>
</evidence>
<evidence type="ECO:0000256" key="7">
    <source>
        <dbReference type="SAM" id="Phobius"/>
    </source>
</evidence>
<evidence type="ECO:0000313" key="10">
    <source>
        <dbReference type="Proteomes" id="UP001320544"/>
    </source>
</evidence>
<comment type="subcellular location">
    <subcellularLocation>
        <location evidence="1">Cell membrane</location>
        <topology evidence="1">Multi-pass membrane protein</topology>
    </subcellularLocation>
</comment>
<keyword evidence="10" id="KW-1185">Reference proteome</keyword>
<feature type="transmembrane region" description="Helical" evidence="7">
    <location>
        <begin position="351"/>
        <end position="373"/>
    </location>
</feature>
<evidence type="ECO:0000259" key="8">
    <source>
        <dbReference type="PROSITE" id="PS50850"/>
    </source>
</evidence>
<dbReference type="PROSITE" id="PS50850">
    <property type="entry name" value="MFS"/>
    <property type="match status" value="1"/>
</dbReference>
<evidence type="ECO:0000313" key="9">
    <source>
        <dbReference type="EMBL" id="BDE96185.1"/>
    </source>
</evidence>
<dbReference type="Pfam" id="PF05977">
    <property type="entry name" value="MFS_3"/>
    <property type="match status" value="1"/>
</dbReference>
<feature type="transmembrane region" description="Helical" evidence="7">
    <location>
        <begin position="114"/>
        <end position="132"/>
    </location>
</feature>
<keyword evidence="5 7" id="KW-1133">Transmembrane helix</keyword>
<dbReference type="EMBL" id="AP025564">
    <property type="protein sequence ID" value="BDE96185.1"/>
    <property type="molecule type" value="Genomic_DNA"/>
</dbReference>
<proteinExistence type="predicted"/>
<evidence type="ECO:0000256" key="6">
    <source>
        <dbReference type="ARBA" id="ARBA00023136"/>
    </source>
</evidence>
<sequence>MDTSEMHPERLWNRKYVHVLLMEIVMQMALYLTRPITASYAVSLGASVAAAGFVAGLLATAAVVVRPLSGSFSDLFSKKNLLVAAAALFAVSAFGCATATTTLMLGAWCAVQGFAFAFKSTLIISMASLVVPRESLGSGVGWLSIAYTVACALGPAIGSSLGGSFGYSVVYLLSACLLVVGFVLAVTFKAPAASSHHAPLLRGADVRSKMSLAVLFRPSTMFYGPAIAYSLVAGLMMVAQGTTNTFLVFMGERGEVQGAPLYFVVYSIVTLASKPLAGRISDRQGVAAVVVPALAVAAIGMVQLSLIRSALAVCVAAVCMAVGQASAYAALQAESVRKVNERKLGRAANTFYIGPDIGMGLGPVLGGFVLQTFGASATFAFNAAALLLSLLVFLAYRRRS</sequence>
<dbReference type="PANTHER" id="PTHR23531">
    <property type="entry name" value="QUINOLENE RESISTANCE PROTEIN NORA"/>
    <property type="match status" value="1"/>
</dbReference>
<gene>
    <name evidence="9" type="primary">glpT</name>
    <name evidence="9" type="ORF">CE91St30_15180</name>
</gene>
<feature type="transmembrane region" description="Helical" evidence="7">
    <location>
        <begin position="379"/>
        <end position="396"/>
    </location>
</feature>
<feature type="transmembrane region" description="Helical" evidence="7">
    <location>
        <begin position="310"/>
        <end position="331"/>
    </location>
</feature>
<keyword evidence="2" id="KW-0813">Transport</keyword>
<dbReference type="InterPro" id="IPR010290">
    <property type="entry name" value="TM_effector"/>
</dbReference>
<reference evidence="9 10" key="1">
    <citation type="submission" date="2022-01" db="EMBL/GenBank/DDBJ databases">
        <title>Novel bile acid biosynthetic pathways are enriched in the microbiome of centenarians.</title>
        <authorList>
            <person name="Sato Y."/>
            <person name="Atarashi K."/>
            <person name="Plichta R.D."/>
            <person name="Arai Y."/>
            <person name="Sasajima S."/>
            <person name="Kearney M.S."/>
            <person name="Suda W."/>
            <person name="Takeshita K."/>
            <person name="Sasaki T."/>
            <person name="Okamoto S."/>
            <person name="Skelly N.A."/>
            <person name="Okamura Y."/>
            <person name="Vlamakis H."/>
            <person name="Li Y."/>
            <person name="Tanoue T."/>
            <person name="Takei H."/>
            <person name="Nittono H."/>
            <person name="Narushima S."/>
            <person name="Irie J."/>
            <person name="Itoh H."/>
            <person name="Moriya K."/>
            <person name="Sugiura Y."/>
            <person name="Suematsu M."/>
            <person name="Moritoki N."/>
            <person name="Shibata S."/>
            <person name="Littman R.D."/>
            <person name="Fischbach A.M."/>
            <person name="Uwamino Y."/>
            <person name="Inoue T."/>
            <person name="Honda A."/>
            <person name="Hattori M."/>
            <person name="Murai T."/>
            <person name="Xavier J.R."/>
            <person name="Hirose N."/>
            <person name="Honda K."/>
        </authorList>
    </citation>
    <scope>NUCLEOTIDE SEQUENCE [LARGE SCALE GENOMIC DNA]</scope>
    <source>
        <strain evidence="9 10">CE91-St30</strain>
    </source>
</reference>
<evidence type="ECO:0000256" key="4">
    <source>
        <dbReference type="ARBA" id="ARBA00022692"/>
    </source>
</evidence>
<evidence type="ECO:0000256" key="5">
    <source>
        <dbReference type="ARBA" id="ARBA00022989"/>
    </source>
</evidence>
<dbReference type="InterPro" id="IPR020846">
    <property type="entry name" value="MFS_dom"/>
</dbReference>
<feature type="transmembrane region" description="Helical" evidence="7">
    <location>
        <begin position="169"/>
        <end position="188"/>
    </location>
</feature>
<feature type="transmembrane region" description="Helical" evidence="7">
    <location>
        <begin position="220"/>
        <end position="239"/>
    </location>
</feature>
<feature type="transmembrane region" description="Helical" evidence="7">
    <location>
        <begin position="81"/>
        <end position="108"/>
    </location>
</feature>
<dbReference type="RefSeq" id="WP_244412485.1">
    <property type="nucleotide sequence ID" value="NZ_AP025564.1"/>
</dbReference>
<dbReference type="PANTHER" id="PTHR23531:SF1">
    <property type="entry name" value="QUINOLENE RESISTANCE PROTEIN NORA"/>
    <property type="match status" value="1"/>
</dbReference>
<dbReference type="SUPFAM" id="SSF103473">
    <property type="entry name" value="MFS general substrate transporter"/>
    <property type="match status" value="1"/>
</dbReference>
<keyword evidence="4 7" id="KW-0812">Transmembrane</keyword>
<evidence type="ECO:0000256" key="3">
    <source>
        <dbReference type="ARBA" id="ARBA00022475"/>
    </source>
</evidence>
<dbReference type="InterPro" id="IPR052714">
    <property type="entry name" value="MFS_Exporter"/>
</dbReference>
<keyword evidence="3" id="KW-1003">Cell membrane</keyword>
<evidence type="ECO:0000256" key="1">
    <source>
        <dbReference type="ARBA" id="ARBA00004651"/>
    </source>
</evidence>
<feature type="transmembrane region" description="Helical" evidence="7">
    <location>
        <begin position="259"/>
        <end position="277"/>
    </location>
</feature>
<feature type="transmembrane region" description="Helical" evidence="7">
    <location>
        <begin position="16"/>
        <end position="34"/>
    </location>
</feature>
<feature type="transmembrane region" description="Helical" evidence="7">
    <location>
        <begin position="139"/>
        <end position="157"/>
    </location>
</feature>
<feature type="transmembrane region" description="Helical" evidence="7">
    <location>
        <begin position="286"/>
        <end position="304"/>
    </location>
</feature>
<dbReference type="InterPro" id="IPR011701">
    <property type="entry name" value="MFS"/>
</dbReference>
<protein>
    <submittedName>
        <fullName evidence="9">MFS transporter</fullName>
    </submittedName>
</protein>